<dbReference type="Proteomes" id="UP000245591">
    <property type="component" value="Unassembled WGS sequence"/>
</dbReference>
<accession>A0A2U1J685</accession>
<dbReference type="InterPro" id="IPR023393">
    <property type="entry name" value="START-like_dom_sf"/>
</dbReference>
<dbReference type="AlphaFoldDB" id="A0A2U1J685"/>
<keyword evidence="3" id="KW-1185">Reference proteome</keyword>
<dbReference type="Gene3D" id="3.30.530.20">
    <property type="match status" value="1"/>
</dbReference>
<dbReference type="InterPro" id="IPR024500">
    <property type="entry name" value="DUF3074"/>
</dbReference>
<gene>
    <name evidence="2" type="ORF">BB558_003414</name>
</gene>
<evidence type="ECO:0000313" key="3">
    <source>
        <dbReference type="Proteomes" id="UP000245591"/>
    </source>
</evidence>
<name>A0A2U1J685_SMIAN</name>
<evidence type="ECO:0000313" key="2">
    <source>
        <dbReference type="EMBL" id="PWA00528.1"/>
    </source>
</evidence>
<feature type="domain" description="DUF3074" evidence="1">
    <location>
        <begin position="74"/>
        <end position="260"/>
    </location>
</feature>
<dbReference type="EMBL" id="MBFU01000331">
    <property type="protein sequence ID" value="PWA00528.1"/>
    <property type="molecule type" value="Genomic_DNA"/>
</dbReference>
<reference evidence="2 3" key="1">
    <citation type="journal article" date="2018" name="MBio">
        <title>Comparative Genomics Reveals the Core Gene Toolbox for the Fungus-Insect Symbiosis.</title>
        <authorList>
            <person name="Wang Y."/>
            <person name="Stata M."/>
            <person name="Wang W."/>
            <person name="Stajich J.E."/>
            <person name="White M.M."/>
            <person name="Moncalvo J.M."/>
        </authorList>
    </citation>
    <scope>NUCLEOTIDE SEQUENCE [LARGE SCALE GENOMIC DNA]</scope>
    <source>
        <strain evidence="2 3">AUS-126-30</strain>
    </source>
</reference>
<dbReference type="SUPFAM" id="SSF55961">
    <property type="entry name" value="Bet v1-like"/>
    <property type="match status" value="1"/>
</dbReference>
<protein>
    <recommendedName>
        <fullName evidence="1">DUF3074 domain-containing protein</fullName>
    </recommendedName>
</protein>
<organism evidence="2 3">
    <name type="scientific">Smittium angustum</name>
    <dbReference type="NCBI Taxonomy" id="133377"/>
    <lineage>
        <taxon>Eukaryota</taxon>
        <taxon>Fungi</taxon>
        <taxon>Fungi incertae sedis</taxon>
        <taxon>Zoopagomycota</taxon>
        <taxon>Kickxellomycotina</taxon>
        <taxon>Harpellomycetes</taxon>
        <taxon>Harpellales</taxon>
        <taxon>Legeriomycetaceae</taxon>
        <taxon>Smittium</taxon>
    </lineage>
</organism>
<comment type="caution">
    <text evidence="2">The sequence shown here is derived from an EMBL/GenBank/DDBJ whole genome shotgun (WGS) entry which is preliminary data.</text>
</comment>
<proteinExistence type="predicted"/>
<evidence type="ECO:0000259" key="1">
    <source>
        <dbReference type="Pfam" id="PF11274"/>
    </source>
</evidence>
<dbReference type="Pfam" id="PF11274">
    <property type="entry name" value="DUF3074"/>
    <property type="match status" value="1"/>
</dbReference>
<sequence length="281" mass="32179">MSEGLKAINLNVIPDINTTEFLEFINDWENKCKDLMFYSTKWPVIKSANELTIRKKVVDPGDNKEWYSREFYPSKVKYNELRRYLLVDHPKNMNNYIKSINSVGCVQSIAPGIADVWYTSYSKRWGGGKRDFCSLFIKREVTDAQKAQPRKLYTPASSFTNIQSLLESPSSRPHNTIGGISSSQNSPSSFSGDHIIRRFQVITIPINHPKCPKVPGNTRALLENYDEVRELANGDVVWLSVQSYSPRGWVFKSIANKAYLEELINIPNSLIKLIETNRAHR</sequence>